<organism evidence="1 2">
    <name type="scientific">Amanita muscaria (strain Koide BX008)</name>
    <dbReference type="NCBI Taxonomy" id="946122"/>
    <lineage>
        <taxon>Eukaryota</taxon>
        <taxon>Fungi</taxon>
        <taxon>Dikarya</taxon>
        <taxon>Basidiomycota</taxon>
        <taxon>Agaricomycotina</taxon>
        <taxon>Agaricomycetes</taxon>
        <taxon>Agaricomycetidae</taxon>
        <taxon>Agaricales</taxon>
        <taxon>Pluteineae</taxon>
        <taxon>Amanitaceae</taxon>
        <taxon>Amanita</taxon>
    </lineage>
</organism>
<evidence type="ECO:0000313" key="1">
    <source>
        <dbReference type="EMBL" id="KIL60173.1"/>
    </source>
</evidence>
<dbReference type="OrthoDB" id="3223806at2759"/>
<reference evidence="1 2" key="1">
    <citation type="submission" date="2014-04" db="EMBL/GenBank/DDBJ databases">
        <title>Evolutionary Origins and Diversification of the Mycorrhizal Mutualists.</title>
        <authorList>
            <consortium name="DOE Joint Genome Institute"/>
            <consortium name="Mycorrhizal Genomics Consortium"/>
            <person name="Kohler A."/>
            <person name="Kuo A."/>
            <person name="Nagy L.G."/>
            <person name="Floudas D."/>
            <person name="Copeland A."/>
            <person name="Barry K.W."/>
            <person name="Cichocki N."/>
            <person name="Veneault-Fourrey C."/>
            <person name="LaButti K."/>
            <person name="Lindquist E.A."/>
            <person name="Lipzen A."/>
            <person name="Lundell T."/>
            <person name="Morin E."/>
            <person name="Murat C."/>
            <person name="Riley R."/>
            <person name="Ohm R."/>
            <person name="Sun H."/>
            <person name="Tunlid A."/>
            <person name="Henrissat B."/>
            <person name="Grigoriev I.V."/>
            <person name="Hibbett D.S."/>
            <person name="Martin F."/>
        </authorList>
    </citation>
    <scope>NUCLEOTIDE SEQUENCE [LARGE SCALE GENOMIC DNA]</scope>
    <source>
        <strain evidence="1 2">Koide BX008</strain>
    </source>
</reference>
<dbReference type="HOGENOM" id="CLU_2654010_0_0_1"/>
<evidence type="ECO:0000313" key="2">
    <source>
        <dbReference type="Proteomes" id="UP000054549"/>
    </source>
</evidence>
<name>A0A0C2WV11_AMAMK</name>
<protein>
    <submittedName>
        <fullName evidence="1">Uncharacterized protein</fullName>
    </submittedName>
</protein>
<dbReference type="Proteomes" id="UP000054549">
    <property type="component" value="Unassembled WGS sequence"/>
</dbReference>
<dbReference type="EMBL" id="KN818303">
    <property type="protein sequence ID" value="KIL60173.1"/>
    <property type="molecule type" value="Genomic_DNA"/>
</dbReference>
<keyword evidence="2" id="KW-1185">Reference proteome</keyword>
<dbReference type="AlphaFoldDB" id="A0A0C2WV11"/>
<gene>
    <name evidence="1" type="ORF">M378DRAFT_168456</name>
</gene>
<dbReference type="InParanoid" id="A0A0C2WV11"/>
<sequence>MDNVDENANQTYDQVLESTRNILRPKYKQKPQLSATNPVVSVLFPSLEGIPTFSIGFGNEVCSLVSPEMIAWVARH</sequence>
<proteinExistence type="predicted"/>
<dbReference type="Gene3D" id="3.40.50.12660">
    <property type="match status" value="1"/>
</dbReference>
<accession>A0A0C2WV11</accession>